<dbReference type="PROSITE" id="PS50930">
    <property type="entry name" value="HTH_LYTTR"/>
    <property type="match status" value="1"/>
</dbReference>
<dbReference type="AlphaFoldDB" id="A0A3R8PXD1"/>
<keyword evidence="1" id="KW-0597">Phosphoprotein</keyword>
<sequence>MKKLRCTIVEDSQTHINILEKSIKMNPYLELTKTFRIGKEALDYLKENQVDLLFLDIGLPDINGFEVLKSLNQNLFKIITTANSDHATKAFDYNVDDYLLKPFSIERFNKAIDKVMYKINLSRNNKIDDNCILVRSNLREVRLYLKNILWVEALGDYVKIVTPDKILIVLSSMKAFMEKLPQDKFLRIHKSYIVNIEKIEFYNHRHVQVKDKKLPMRRNNNLALDKKLNLLN</sequence>
<dbReference type="Pfam" id="PF04397">
    <property type="entry name" value="LytTR"/>
    <property type="match status" value="1"/>
</dbReference>
<reference evidence="5" key="1">
    <citation type="submission" date="2018-08" db="EMBL/GenBank/DDBJ databases">
        <authorList>
            <person name="Khan S.A."/>
            <person name="J S.E."/>
        </authorList>
    </citation>
    <scope>NUCLEOTIDE SEQUENCE [LARGE SCALE GENOMIC DNA]</scope>
    <source>
        <strain evidence="5">PoM-212</strain>
    </source>
</reference>
<dbReference type="Pfam" id="PF00072">
    <property type="entry name" value="Response_reg"/>
    <property type="match status" value="1"/>
</dbReference>
<feature type="modified residue" description="4-aspartylphosphate" evidence="1">
    <location>
        <position position="56"/>
    </location>
</feature>
<feature type="domain" description="HTH LytTR-type" evidence="3">
    <location>
        <begin position="132"/>
        <end position="200"/>
    </location>
</feature>
<dbReference type="InterPro" id="IPR001789">
    <property type="entry name" value="Sig_transdc_resp-reg_receiver"/>
</dbReference>
<evidence type="ECO:0000256" key="1">
    <source>
        <dbReference type="PROSITE-ProRule" id="PRU00169"/>
    </source>
</evidence>
<dbReference type="SMART" id="SM00448">
    <property type="entry name" value="REC"/>
    <property type="match status" value="1"/>
</dbReference>
<dbReference type="Gene3D" id="2.40.50.1020">
    <property type="entry name" value="LytTr DNA-binding domain"/>
    <property type="match status" value="1"/>
</dbReference>
<evidence type="ECO:0000313" key="5">
    <source>
        <dbReference type="Proteomes" id="UP000286990"/>
    </source>
</evidence>
<protein>
    <submittedName>
        <fullName evidence="4">DNA-binding response regulator</fullName>
    </submittedName>
</protein>
<evidence type="ECO:0000313" key="4">
    <source>
        <dbReference type="EMBL" id="RRQ48080.1"/>
    </source>
</evidence>
<dbReference type="GO" id="GO:0003677">
    <property type="term" value="F:DNA binding"/>
    <property type="evidence" value="ECO:0007669"/>
    <property type="project" value="UniProtKB-KW"/>
</dbReference>
<comment type="caution">
    <text evidence="4">The sequence shown here is derived from an EMBL/GenBank/DDBJ whole genome shotgun (WGS) entry which is preliminary data.</text>
</comment>
<dbReference type="InterPro" id="IPR046947">
    <property type="entry name" value="LytR-like"/>
</dbReference>
<reference evidence="5" key="2">
    <citation type="submission" date="2018-12" db="EMBL/GenBank/DDBJ databases">
        <title>Maribacter lutimaris sp. nov., isolated from marine sediment.</title>
        <authorList>
            <person name="Kim K.K."/>
        </authorList>
    </citation>
    <scope>NUCLEOTIDE SEQUENCE [LARGE SCALE GENOMIC DNA]</scope>
    <source>
        <strain evidence="5">PoM-212</strain>
    </source>
</reference>
<dbReference type="Proteomes" id="UP000286990">
    <property type="component" value="Unassembled WGS sequence"/>
</dbReference>
<dbReference type="PROSITE" id="PS50110">
    <property type="entry name" value="RESPONSE_REGULATORY"/>
    <property type="match status" value="1"/>
</dbReference>
<gene>
    <name evidence="4" type="ORF">DZC72_10130</name>
</gene>
<name>A0A3R8PXD1_9FLAO</name>
<keyword evidence="5" id="KW-1185">Reference proteome</keyword>
<accession>A0A3R8PXD1</accession>
<proteinExistence type="predicted"/>
<dbReference type="InterPro" id="IPR011006">
    <property type="entry name" value="CheY-like_superfamily"/>
</dbReference>
<dbReference type="PANTHER" id="PTHR37299">
    <property type="entry name" value="TRANSCRIPTIONAL REGULATOR-RELATED"/>
    <property type="match status" value="1"/>
</dbReference>
<dbReference type="SUPFAM" id="SSF52172">
    <property type="entry name" value="CheY-like"/>
    <property type="match status" value="1"/>
</dbReference>
<dbReference type="OrthoDB" id="2168082at2"/>
<dbReference type="EMBL" id="QUSX01000002">
    <property type="protein sequence ID" value="RRQ48080.1"/>
    <property type="molecule type" value="Genomic_DNA"/>
</dbReference>
<dbReference type="InterPro" id="IPR007492">
    <property type="entry name" value="LytTR_DNA-bd_dom"/>
</dbReference>
<evidence type="ECO:0000259" key="2">
    <source>
        <dbReference type="PROSITE" id="PS50110"/>
    </source>
</evidence>
<keyword evidence="4" id="KW-0238">DNA-binding</keyword>
<organism evidence="4 5">
    <name type="scientific">Maribacter algicola</name>
    <dbReference type="NCBI Taxonomy" id="2498892"/>
    <lineage>
        <taxon>Bacteria</taxon>
        <taxon>Pseudomonadati</taxon>
        <taxon>Bacteroidota</taxon>
        <taxon>Flavobacteriia</taxon>
        <taxon>Flavobacteriales</taxon>
        <taxon>Flavobacteriaceae</taxon>
        <taxon>Maribacter</taxon>
    </lineage>
</organism>
<dbReference type="SMART" id="SM00850">
    <property type="entry name" value="LytTR"/>
    <property type="match status" value="1"/>
</dbReference>
<dbReference type="PANTHER" id="PTHR37299:SF1">
    <property type="entry name" value="STAGE 0 SPORULATION PROTEIN A HOMOLOG"/>
    <property type="match status" value="1"/>
</dbReference>
<dbReference type="GO" id="GO:0000156">
    <property type="term" value="F:phosphorelay response regulator activity"/>
    <property type="evidence" value="ECO:0007669"/>
    <property type="project" value="InterPro"/>
</dbReference>
<dbReference type="Gene3D" id="3.40.50.2300">
    <property type="match status" value="1"/>
</dbReference>
<evidence type="ECO:0000259" key="3">
    <source>
        <dbReference type="PROSITE" id="PS50930"/>
    </source>
</evidence>
<feature type="domain" description="Response regulatory" evidence="2">
    <location>
        <begin position="5"/>
        <end position="116"/>
    </location>
</feature>
<dbReference type="RefSeq" id="WP_125222800.1">
    <property type="nucleotide sequence ID" value="NZ_QUSX01000002.1"/>
</dbReference>